<feature type="coiled-coil region" evidence="2">
    <location>
        <begin position="334"/>
        <end position="403"/>
    </location>
</feature>
<feature type="region of interest" description="Disordered" evidence="3">
    <location>
        <begin position="275"/>
        <end position="304"/>
    </location>
</feature>
<accession>A0A6P9A226</accession>
<sequence length="519" mass="59124">MYVSRSRDLKVRANKRAVAQVKTALQPDLYNALFEVLEQDRHALRRKLAATASEADSRLVELQADVRELQKAVEEREAALRSTEREKAVLVAELTEQNTRLAAQLKESNKTEEQLTAQLQGLRDQCNLRKSSLQDHVSSLEALRDEINMLTDKKAELERRLAALLAERDQLNALLDDANERIMLLERTTREQEMQLRQNRRELDEIRLVNSSLTSPSSSPLSLPHGLGHGHRSLLDEMECEDSSESGFVSTSELQSLKEEAVASYRQLRDLAKRLRNKDKDDSSMQGDSQSEPDSLPSVDENNCSKFKTGQLGEAVRDVTRLVGDLVDREGLEGEAVEVELHRAREDLDRTRRQLEERTDELKRRSDQVMDLTSKLSIREAELAGAQEERDRARADMDETHLAKDEVGVIVRKAWEVRDGAVARKNKVEVQLAKTRIDVLQANSQLMEAIQQKVELSQQLEQWQMDMQALLDEQMRRKLTTQEQRSRQVAVEASPEAAAAASDKKRTTSSLRLFSLFQR</sequence>
<feature type="region of interest" description="Disordered" evidence="3">
    <location>
        <begin position="211"/>
        <end position="230"/>
    </location>
</feature>
<evidence type="ECO:0000256" key="3">
    <source>
        <dbReference type="SAM" id="MobiDB-lite"/>
    </source>
</evidence>
<dbReference type="GeneID" id="117651696"/>
<reference evidence="5" key="1">
    <citation type="submission" date="2025-08" db="UniProtKB">
        <authorList>
            <consortium name="RefSeq"/>
        </authorList>
    </citation>
    <scope>IDENTIFICATION</scope>
    <source>
        <tissue evidence="5">Total insect</tissue>
    </source>
</reference>
<feature type="coiled-coil region" evidence="2">
    <location>
        <begin position="52"/>
        <end position="195"/>
    </location>
</feature>
<feature type="region of interest" description="Disordered" evidence="3">
    <location>
        <begin position="479"/>
        <end position="507"/>
    </location>
</feature>
<dbReference type="FunCoup" id="A0A6P9A226">
    <property type="interactions" value="30"/>
</dbReference>
<keyword evidence="1 2" id="KW-0175">Coiled coil</keyword>
<evidence type="ECO:0000256" key="1">
    <source>
        <dbReference type="ARBA" id="ARBA00023054"/>
    </source>
</evidence>
<dbReference type="PANTHER" id="PTHR32123">
    <property type="entry name" value="BICD FAMILY-LIKE CARGO ADAPTER"/>
    <property type="match status" value="1"/>
</dbReference>
<evidence type="ECO:0000313" key="5">
    <source>
        <dbReference type="RefSeq" id="XP_034251852.1"/>
    </source>
</evidence>
<dbReference type="InParanoid" id="A0A6P9A226"/>
<feature type="compositionally biased region" description="Low complexity" evidence="3">
    <location>
        <begin position="211"/>
        <end position="226"/>
    </location>
</feature>
<feature type="compositionally biased region" description="Polar residues" evidence="3">
    <location>
        <begin position="284"/>
        <end position="293"/>
    </location>
</feature>
<feature type="compositionally biased region" description="Low complexity" evidence="3">
    <location>
        <begin position="489"/>
        <end position="501"/>
    </location>
</feature>
<dbReference type="KEGG" id="tpal:117651696"/>
<gene>
    <name evidence="5" type="primary">LOC117651696</name>
</gene>
<evidence type="ECO:0000256" key="2">
    <source>
        <dbReference type="SAM" id="Coils"/>
    </source>
</evidence>
<dbReference type="PANTHER" id="PTHR32123:SF13">
    <property type="entry name" value="BICAUDAL D-RELATED PROTEIN HOMOLOG"/>
    <property type="match status" value="1"/>
</dbReference>
<dbReference type="AlphaFoldDB" id="A0A6P9A226"/>
<dbReference type="InterPro" id="IPR051149">
    <property type="entry name" value="Spindly/BICDR_Dynein_Adapter"/>
</dbReference>
<dbReference type="RefSeq" id="XP_034251852.1">
    <property type="nucleotide sequence ID" value="XM_034395961.1"/>
</dbReference>
<keyword evidence="4" id="KW-1185">Reference proteome</keyword>
<protein>
    <submittedName>
        <fullName evidence="5">Bicaudal D-related protein homolog isoform X1</fullName>
    </submittedName>
</protein>
<organism evidence="5">
    <name type="scientific">Thrips palmi</name>
    <name type="common">Melon thrips</name>
    <dbReference type="NCBI Taxonomy" id="161013"/>
    <lineage>
        <taxon>Eukaryota</taxon>
        <taxon>Metazoa</taxon>
        <taxon>Ecdysozoa</taxon>
        <taxon>Arthropoda</taxon>
        <taxon>Hexapoda</taxon>
        <taxon>Insecta</taxon>
        <taxon>Pterygota</taxon>
        <taxon>Neoptera</taxon>
        <taxon>Paraneoptera</taxon>
        <taxon>Thysanoptera</taxon>
        <taxon>Terebrantia</taxon>
        <taxon>Thripoidea</taxon>
        <taxon>Thripidae</taxon>
        <taxon>Thrips</taxon>
    </lineage>
</organism>
<dbReference type="OrthoDB" id="9451547at2759"/>
<feature type="coiled-coil region" evidence="2">
    <location>
        <begin position="439"/>
        <end position="473"/>
    </location>
</feature>
<evidence type="ECO:0000313" key="4">
    <source>
        <dbReference type="Proteomes" id="UP000515158"/>
    </source>
</evidence>
<dbReference type="Proteomes" id="UP000515158">
    <property type="component" value="Unplaced"/>
</dbReference>
<proteinExistence type="predicted"/>
<name>A0A6P9A226_THRPL</name>